<dbReference type="FunFam" id="1.10.510.10:FF:000095">
    <property type="entry name" value="protein STRUBBELIG-RECEPTOR FAMILY 8"/>
    <property type="match status" value="1"/>
</dbReference>
<keyword evidence="4" id="KW-0418">Kinase</keyword>
<dbReference type="GO" id="GO:0005524">
    <property type="term" value="F:ATP binding"/>
    <property type="evidence" value="ECO:0007669"/>
    <property type="project" value="InterPro"/>
</dbReference>
<dbReference type="AlphaFoldDB" id="A0A6J1C2K0"/>
<dbReference type="PANTHER" id="PTHR47987">
    <property type="entry name" value="OS08G0249100 PROTEIN"/>
    <property type="match status" value="1"/>
</dbReference>
<feature type="compositionally biased region" description="Polar residues" evidence="1">
    <location>
        <begin position="161"/>
        <end position="172"/>
    </location>
</feature>
<keyword evidence="3" id="KW-1185">Reference proteome</keyword>
<evidence type="ECO:0000313" key="3">
    <source>
        <dbReference type="Proteomes" id="UP000504603"/>
    </source>
</evidence>
<sequence>MLSLVRTKSAASKKRRIILGLDSANSGREILLRLLVVVVKPGDNLLAVHVQQPNDNFDPNTFHIHEDLCKSKQVDFQVRICEGDSYISELTRQVRLNFATILVLGSSSSGPKDSVVKTCLKGLPPTCTLLAMDNRGKIHIQMQGTSQQGSTRPIFKPLLPSHTNTIQPSSTHPSPQPLTESPSSSSSSPLPSMPPEESQVPAFTPETGRSVDLKPSIRLFTPQEIALATKNFSPVMLIGEGARFKMYSAKLEDGQFVAVKVQTKQFSSEDLLHEIEMLAVLKHENIVKIVGCCNREEIRAVVYYRLKGNLKQHLRKLRWTERVRVAIGVAKALKYLHHTCSPPVIHRNIKSSNILLSEQCQPQLSDFGEAILLQAVQDNSTQVDFGRFSYLAPEYLMYGKVDEKVDVYSYGVVLLELITGKHAIQPDQTNRRSLVFWARSLLGCNLAEHLIDPYLKEDYNHEEMEMMMIVARLCLLHSSSRRPTMETIVKLFEEPEYLKKMLRGREELLTVLAPKAEMGLWKNEESALQEPARTDQNYGFSDNLNVT</sequence>
<dbReference type="Proteomes" id="UP000504603">
    <property type="component" value="Unplaced"/>
</dbReference>
<evidence type="ECO:0000256" key="1">
    <source>
        <dbReference type="SAM" id="MobiDB-lite"/>
    </source>
</evidence>
<dbReference type="OrthoDB" id="4062651at2759"/>
<proteinExistence type="predicted"/>
<evidence type="ECO:0000259" key="2">
    <source>
        <dbReference type="PROSITE" id="PS50011"/>
    </source>
</evidence>
<reference evidence="4" key="1">
    <citation type="submission" date="2025-08" db="UniProtKB">
        <authorList>
            <consortium name="RefSeq"/>
        </authorList>
    </citation>
    <scope>IDENTIFICATION</scope>
    <source>
        <strain evidence="4">OHB3-1</strain>
    </source>
</reference>
<evidence type="ECO:0000313" key="4">
    <source>
        <dbReference type="RefSeq" id="XP_022135824.1"/>
    </source>
</evidence>
<dbReference type="Pfam" id="PF00069">
    <property type="entry name" value="Pkinase"/>
    <property type="match status" value="1"/>
</dbReference>
<protein>
    <submittedName>
        <fullName evidence="4">Probable serine/threonine-protein kinase PBL21</fullName>
    </submittedName>
</protein>
<accession>A0A6J1C2K0</accession>
<dbReference type="GO" id="GO:0004672">
    <property type="term" value="F:protein kinase activity"/>
    <property type="evidence" value="ECO:0007669"/>
    <property type="project" value="InterPro"/>
</dbReference>
<dbReference type="KEGG" id="mcha:111007683"/>
<dbReference type="InterPro" id="IPR046958">
    <property type="entry name" value="RBK1/2/STUNTED"/>
</dbReference>
<feature type="domain" description="Protein kinase" evidence="2">
    <location>
        <begin position="232"/>
        <end position="498"/>
    </location>
</feature>
<feature type="compositionally biased region" description="Polar residues" evidence="1">
    <location>
        <begin position="142"/>
        <end position="151"/>
    </location>
</feature>
<dbReference type="PANTHER" id="PTHR47987:SF11">
    <property type="entry name" value="RECEPTOR-LIKE CYTOSOLIC SERINE_THREONINE-PROTEIN KINASE RBK1 ISOFORM X1"/>
    <property type="match status" value="1"/>
</dbReference>
<dbReference type="PROSITE" id="PS50011">
    <property type="entry name" value="PROTEIN_KINASE_DOM"/>
    <property type="match status" value="1"/>
</dbReference>
<feature type="compositionally biased region" description="Low complexity" evidence="1">
    <location>
        <begin position="177"/>
        <end position="198"/>
    </location>
</feature>
<dbReference type="GeneID" id="111007683"/>
<dbReference type="RefSeq" id="XP_022135824.1">
    <property type="nucleotide sequence ID" value="XM_022280132.1"/>
</dbReference>
<dbReference type="InterPro" id="IPR000719">
    <property type="entry name" value="Prot_kinase_dom"/>
</dbReference>
<dbReference type="Gene3D" id="3.30.200.20">
    <property type="entry name" value="Phosphorylase Kinase, domain 1"/>
    <property type="match status" value="1"/>
</dbReference>
<name>A0A6J1C2K0_MOMCH</name>
<dbReference type="Gene3D" id="1.10.510.10">
    <property type="entry name" value="Transferase(Phosphotransferase) domain 1"/>
    <property type="match status" value="1"/>
</dbReference>
<feature type="region of interest" description="Disordered" evidence="1">
    <location>
        <begin position="526"/>
        <end position="547"/>
    </location>
</feature>
<feature type="region of interest" description="Disordered" evidence="1">
    <location>
        <begin position="142"/>
        <end position="209"/>
    </location>
</feature>
<feature type="compositionally biased region" description="Polar residues" evidence="1">
    <location>
        <begin position="534"/>
        <end position="547"/>
    </location>
</feature>
<dbReference type="InterPro" id="IPR011009">
    <property type="entry name" value="Kinase-like_dom_sf"/>
</dbReference>
<organism evidence="3 4">
    <name type="scientific">Momordica charantia</name>
    <name type="common">Bitter gourd</name>
    <name type="synonym">Balsam pear</name>
    <dbReference type="NCBI Taxonomy" id="3673"/>
    <lineage>
        <taxon>Eukaryota</taxon>
        <taxon>Viridiplantae</taxon>
        <taxon>Streptophyta</taxon>
        <taxon>Embryophyta</taxon>
        <taxon>Tracheophyta</taxon>
        <taxon>Spermatophyta</taxon>
        <taxon>Magnoliopsida</taxon>
        <taxon>eudicotyledons</taxon>
        <taxon>Gunneridae</taxon>
        <taxon>Pentapetalae</taxon>
        <taxon>rosids</taxon>
        <taxon>fabids</taxon>
        <taxon>Cucurbitales</taxon>
        <taxon>Cucurbitaceae</taxon>
        <taxon>Momordiceae</taxon>
        <taxon>Momordica</taxon>
    </lineage>
</organism>
<keyword evidence="4" id="KW-0808">Transferase</keyword>
<gene>
    <name evidence="4" type="primary">LOC111007683</name>
</gene>
<dbReference type="SUPFAM" id="SSF56112">
    <property type="entry name" value="Protein kinase-like (PK-like)"/>
    <property type="match status" value="1"/>
</dbReference>